<dbReference type="InterPro" id="IPR012337">
    <property type="entry name" value="RNaseH-like_sf"/>
</dbReference>
<keyword evidence="3" id="KW-1185">Reference proteome</keyword>
<keyword evidence="2" id="KW-0540">Nuclease</keyword>
<evidence type="ECO:0000313" key="3">
    <source>
        <dbReference type="Proteomes" id="UP000011721"/>
    </source>
</evidence>
<dbReference type="STRING" id="1167006.UWK_00290"/>
<dbReference type="GO" id="GO:0003676">
    <property type="term" value="F:nucleic acid binding"/>
    <property type="evidence" value="ECO:0007669"/>
    <property type="project" value="InterPro"/>
</dbReference>
<protein>
    <submittedName>
        <fullName evidence="2">Putative exonuclease</fullName>
    </submittedName>
</protein>
<dbReference type="AlphaFoldDB" id="M1PAR1"/>
<dbReference type="Gene3D" id="3.30.420.10">
    <property type="entry name" value="Ribonuclease H-like superfamily/Ribonuclease H"/>
    <property type="match status" value="1"/>
</dbReference>
<accession>M1PAR1</accession>
<dbReference type="SUPFAM" id="SSF53098">
    <property type="entry name" value="Ribonuclease H-like"/>
    <property type="match status" value="1"/>
</dbReference>
<feature type="domain" description="YprB ribonuclease H-like" evidence="1">
    <location>
        <begin position="86"/>
        <end position="231"/>
    </location>
</feature>
<proteinExistence type="predicted"/>
<keyword evidence="2" id="KW-0378">Hydrolase</keyword>
<dbReference type="eggNOG" id="COG3359">
    <property type="taxonomic scope" value="Bacteria"/>
</dbReference>
<dbReference type="GO" id="GO:0004527">
    <property type="term" value="F:exonuclease activity"/>
    <property type="evidence" value="ECO:0007669"/>
    <property type="project" value="UniProtKB-KW"/>
</dbReference>
<sequence length="274" mass="31622">MLTHSFIHLPGIGVTTEEKLWQAGIHRWSHWSDAPPLRLPNSSLPQLSSLLERSLVELKNGPDFFSRRLPANQQWRLLSHFRDRIAYLDIETTGLGPNAEITTIALYDGLQVYCYVNGRNLEDFEKDIWKYEILVTYNGKGFDIPVLERWFHTRLTHSHIDLRYILAKLGFKGGLKGCEKQLGIERGGLDGIDGYFAVLLWQDYIDNNNEKALETLLAYNIEDTVNLERLLIEAHNRNVQDMPFGNDLLMELPETPAVLYQPDFNTVERIRNSL</sequence>
<dbReference type="EMBL" id="CP003985">
    <property type="protein sequence ID" value="AGF76875.1"/>
    <property type="molecule type" value="Genomic_DNA"/>
</dbReference>
<keyword evidence="2" id="KW-0269">Exonuclease</keyword>
<dbReference type="Proteomes" id="UP000011721">
    <property type="component" value="Chromosome"/>
</dbReference>
<dbReference type="PATRIC" id="fig|1167006.5.peg.330"/>
<organism evidence="2 3">
    <name type="scientific">Desulfocapsa sulfexigens (strain DSM 10523 / SB164P1)</name>
    <dbReference type="NCBI Taxonomy" id="1167006"/>
    <lineage>
        <taxon>Bacteria</taxon>
        <taxon>Pseudomonadati</taxon>
        <taxon>Thermodesulfobacteriota</taxon>
        <taxon>Desulfobulbia</taxon>
        <taxon>Desulfobulbales</taxon>
        <taxon>Desulfocapsaceae</taxon>
        <taxon>Desulfocapsa</taxon>
    </lineage>
</organism>
<dbReference type="InterPro" id="IPR036397">
    <property type="entry name" value="RNaseH_sf"/>
</dbReference>
<dbReference type="OrthoDB" id="9790530at2"/>
<name>M1PAR1_DESSD</name>
<evidence type="ECO:0000259" key="1">
    <source>
        <dbReference type="Pfam" id="PF13482"/>
    </source>
</evidence>
<evidence type="ECO:0000313" key="2">
    <source>
        <dbReference type="EMBL" id="AGF76875.1"/>
    </source>
</evidence>
<dbReference type="RefSeq" id="WP_015402574.1">
    <property type="nucleotide sequence ID" value="NC_020304.1"/>
</dbReference>
<dbReference type="HOGENOM" id="CLU_073770_0_0_7"/>
<dbReference type="PANTHER" id="PTHR38462">
    <property type="entry name" value="EXONUCLEASE-LIKE PROTEIN"/>
    <property type="match status" value="1"/>
</dbReference>
<dbReference type="InterPro" id="IPR038720">
    <property type="entry name" value="YprB_RNase_H-like_dom"/>
</dbReference>
<dbReference type="Pfam" id="PF13482">
    <property type="entry name" value="RNase_H_2"/>
    <property type="match status" value="1"/>
</dbReference>
<dbReference type="KEGG" id="dsf:UWK_00290"/>
<dbReference type="PANTHER" id="PTHR38462:SF1">
    <property type="entry name" value="YPRB RIBONUCLEASE H-LIKE DOMAIN-CONTAINING PROTEIN"/>
    <property type="match status" value="1"/>
</dbReference>
<reference evidence="3" key="1">
    <citation type="journal article" date="2013" name="Stand. Genomic Sci.">
        <title>Complete genome sequence of Desulfocapsa sulfexigens, a marine deltaproteobacterium specialized in disproportionating inorganic sulfur compounds.</title>
        <authorList>
            <person name="Finster K.W."/>
            <person name="Kjeldsen K.U."/>
            <person name="Kube M."/>
            <person name="Reinhardt R."/>
            <person name="Mussmann M."/>
            <person name="Amann R."/>
            <person name="Schreiber L."/>
        </authorList>
    </citation>
    <scope>NUCLEOTIDE SEQUENCE [LARGE SCALE GENOMIC DNA]</scope>
    <source>
        <strain evidence="3">DSM 10523 / SB164P1</strain>
    </source>
</reference>
<gene>
    <name evidence="2" type="ordered locus">UWK_00290</name>
</gene>